<dbReference type="OrthoDB" id="2020426at2759"/>
<dbReference type="InterPro" id="IPR040244">
    <property type="entry name" value="EDR4-like"/>
</dbReference>
<dbReference type="InParanoid" id="B9RCP8"/>
<dbReference type="eggNOG" id="ENOG502QTCM">
    <property type="taxonomic scope" value="Eukaryota"/>
</dbReference>
<organism evidence="3 4">
    <name type="scientific">Ricinus communis</name>
    <name type="common">Castor bean</name>
    <dbReference type="NCBI Taxonomy" id="3988"/>
    <lineage>
        <taxon>Eukaryota</taxon>
        <taxon>Viridiplantae</taxon>
        <taxon>Streptophyta</taxon>
        <taxon>Embryophyta</taxon>
        <taxon>Tracheophyta</taxon>
        <taxon>Spermatophyta</taxon>
        <taxon>Magnoliopsida</taxon>
        <taxon>eudicotyledons</taxon>
        <taxon>Gunneridae</taxon>
        <taxon>Pentapetalae</taxon>
        <taxon>rosids</taxon>
        <taxon>fabids</taxon>
        <taxon>Malpighiales</taxon>
        <taxon>Euphorbiaceae</taxon>
        <taxon>Acalyphoideae</taxon>
        <taxon>Acalypheae</taxon>
        <taxon>Ricinus</taxon>
    </lineage>
</organism>
<sequence length="934" mass="105498">MAEEGPPKVRFVRCPKCESLLTELPNYSVYECGGCGSLLRAKKKVTINGILVEKLERESDEDGFEKLESLSEKEDAGRDLGIGLEVERRKRDGALLDRGKERVFKEKTYHLVSNYKEIINSSNRIVREQIVGYQRGEGKGTDYNDGYKAPLNHPARNWVGNDGEEMNINGFESVNLSREKDMENISAQFKGSTGSLRSRAMVGKWGLNRDGSGGRHGNLRIADERSNVSNFASYPDEGPSNYNYVKSSSHGHGQLLKNFDNRFEHLEPDRAELIRKLDELKEQICRSSSAAEKQTPPGFYNHDRAPYNFPVKPLAPDKHVPRPLYFRQNDYGHVVRNSEDMNMQNFYFPPKHNANKFPVYKNSVQLQMPRSDSHPAPDRYSQQPLRDYYLGTHEGFDREPLASYPRGTMYHKPACACFHCYNKKWHVPSQVPASVFGRKYFMEEPTVSNFNHQVDHIKSRSGNPTPQVNHRALHSRDAQSDIGWPSDIDSNMDVFRHSHLGRVVVAHGDGRICHPITGGAPFIACSSCFESLKLPRKCKLREKNQQKLQCGACSTVLFIEIRNKKLVMSIPVKNKQILAEAADGSRGEGLWSPEGDFNAEGTNCSVDLDNVGYDFQSADFKGNVLPEDRRLNLNESRARHSLTSLSSVSSGEDKITDSMIVQRDLSDFPELPTKDDTSSTYLRPLFMESLDDISSNNKINRNGEGDESNKEVILDKDACRENNLNNISSETEVEVSFSEFLNTTTSQDSLEVSKEDLQPRINKGSESFLVGLLKKSFRDFSRSNQHNEYEKPNVFVNGQPIPDSMVKKAEKLAGPIHPGDYWYDSQAGFWGLMGQPCLGIIPPCIKEFNYPMPENCSLGNTSVFVNGRELHQKDLDLLKSRGLPTTKEKFYIIEISGRVFEKDSGKELKSLGKLAPTVEKMKRGFGMKVPRKLV</sequence>
<dbReference type="EMBL" id="EQ973774">
    <property type="protein sequence ID" value="EEF51319.1"/>
    <property type="molecule type" value="Genomic_DNA"/>
</dbReference>
<dbReference type="AlphaFoldDB" id="B9RCP8"/>
<dbReference type="PANTHER" id="PTHR31105">
    <property type="entry name" value="EXTRA-LARGE G-PROTEIN-LIKE"/>
    <property type="match status" value="1"/>
</dbReference>
<evidence type="ECO:0000313" key="3">
    <source>
        <dbReference type="EMBL" id="EEF51319.1"/>
    </source>
</evidence>
<reference evidence="4" key="1">
    <citation type="journal article" date="2010" name="Nat. Biotechnol.">
        <title>Draft genome sequence of the oilseed species Ricinus communis.</title>
        <authorList>
            <person name="Chan A.P."/>
            <person name="Crabtree J."/>
            <person name="Zhao Q."/>
            <person name="Lorenzi H."/>
            <person name="Orvis J."/>
            <person name="Puiu D."/>
            <person name="Melake-Berhan A."/>
            <person name="Jones K.M."/>
            <person name="Redman J."/>
            <person name="Chen G."/>
            <person name="Cahoon E.B."/>
            <person name="Gedil M."/>
            <person name="Stanke M."/>
            <person name="Haas B.J."/>
            <person name="Wortman J.R."/>
            <person name="Fraser-Liggett C.M."/>
            <person name="Ravel J."/>
            <person name="Rabinowicz P.D."/>
        </authorList>
    </citation>
    <scope>NUCLEOTIDE SEQUENCE [LARGE SCALE GENOMIC DNA]</scope>
    <source>
        <strain evidence="4">cv. Hale</strain>
    </source>
</reference>
<evidence type="ECO:0000259" key="1">
    <source>
        <dbReference type="Pfam" id="PF11331"/>
    </source>
</evidence>
<accession>B9RCP8</accession>
<dbReference type="Proteomes" id="UP000008311">
    <property type="component" value="Unassembled WGS sequence"/>
</dbReference>
<keyword evidence="4" id="KW-1185">Reference proteome</keyword>
<feature type="domain" description="Enhanced disease resistance 4-like N-terminal" evidence="2">
    <location>
        <begin position="8"/>
        <end position="41"/>
    </location>
</feature>
<name>B9RCP8_RICCO</name>
<dbReference type="Pfam" id="PF11331">
    <property type="entry name" value="Zn_ribbon_12"/>
    <property type="match status" value="1"/>
</dbReference>
<dbReference type="STRING" id="3988.B9RCP8"/>
<dbReference type="GO" id="GO:1900150">
    <property type="term" value="P:regulation of defense response to fungus"/>
    <property type="evidence" value="ECO:0007669"/>
    <property type="project" value="InterPro"/>
</dbReference>
<dbReference type="Pfam" id="PF22910">
    <property type="entry name" value="EDR4-like_1st"/>
    <property type="match status" value="1"/>
</dbReference>
<dbReference type="KEGG" id="rcu:8287743"/>
<protein>
    <submittedName>
        <fullName evidence="3">Uncharacterized protein</fullName>
    </submittedName>
</protein>
<evidence type="ECO:0000259" key="2">
    <source>
        <dbReference type="Pfam" id="PF22910"/>
    </source>
</evidence>
<feature type="domain" description="Probable zinc-ribbon" evidence="1">
    <location>
        <begin position="518"/>
        <end position="560"/>
    </location>
</feature>
<proteinExistence type="predicted"/>
<evidence type="ECO:0000313" key="4">
    <source>
        <dbReference type="Proteomes" id="UP000008311"/>
    </source>
</evidence>
<dbReference type="PANTHER" id="PTHR31105:SF42">
    <property type="entry name" value="OS02G0258300 PROTEIN"/>
    <property type="match status" value="1"/>
</dbReference>
<dbReference type="InterPro" id="IPR055126">
    <property type="entry name" value="EDR4-like_N"/>
</dbReference>
<gene>
    <name evidence="3" type="ORF">RCOM_1691140</name>
</gene>
<dbReference type="InterPro" id="IPR021480">
    <property type="entry name" value="Zinc_ribbon_12"/>
</dbReference>